<feature type="region of interest" description="Disordered" evidence="1">
    <location>
        <begin position="172"/>
        <end position="213"/>
    </location>
</feature>
<comment type="caution">
    <text evidence="2">The sequence shown here is derived from an EMBL/GenBank/DDBJ whole genome shotgun (WGS) entry which is preliminary data.</text>
</comment>
<protein>
    <submittedName>
        <fullName evidence="2">Uncharacterized protein</fullName>
    </submittedName>
</protein>
<feature type="compositionally biased region" description="Basic and acidic residues" evidence="1">
    <location>
        <begin position="188"/>
        <end position="202"/>
    </location>
</feature>
<proteinExistence type="predicted"/>
<feature type="region of interest" description="Disordered" evidence="1">
    <location>
        <begin position="230"/>
        <end position="252"/>
    </location>
</feature>
<name>A0AAD1Y653_EUPCR</name>
<evidence type="ECO:0000256" key="1">
    <source>
        <dbReference type="SAM" id="MobiDB-lite"/>
    </source>
</evidence>
<keyword evidence="3" id="KW-1185">Reference proteome</keyword>
<reference evidence="2" key="1">
    <citation type="submission" date="2023-07" db="EMBL/GenBank/DDBJ databases">
        <authorList>
            <consortium name="AG Swart"/>
            <person name="Singh M."/>
            <person name="Singh A."/>
            <person name="Seah K."/>
            <person name="Emmerich C."/>
        </authorList>
    </citation>
    <scope>NUCLEOTIDE SEQUENCE</scope>
    <source>
        <strain evidence="2">DP1</strain>
    </source>
</reference>
<accession>A0AAD1Y653</accession>
<gene>
    <name evidence="2" type="ORF">ECRASSUSDP1_LOCUS26602</name>
</gene>
<evidence type="ECO:0000313" key="3">
    <source>
        <dbReference type="Proteomes" id="UP001295684"/>
    </source>
</evidence>
<evidence type="ECO:0000313" key="2">
    <source>
        <dbReference type="EMBL" id="CAI2385060.1"/>
    </source>
</evidence>
<dbReference type="Proteomes" id="UP001295684">
    <property type="component" value="Unassembled WGS sequence"/>
</dbReference>
<dbReference type="AlphaFoldDB" id="A0AAD1Y653"/>
<dbReference type="EMBL" id="CAMPGE010027428">
    <property type="protein sequence ID" value="CAI2385060.1"/>
    <property type="molecule type" value="Genomic_DNA"/>
</dbReference>
<organism evidence="2 3">
    <name type="scientific">Euplotes crassus</name>
    <dbReference type="NCBI Taxonomy" id="5936"/>
    <lineage>
        <taxon>Eukaryota</taxon>
        <taxon>Sar</taxon>
        <taxon>Alveolata</taxon>
        <taxon>Ciliophora</taxon>
        <taxon>Intramacronucleata</taxon>
        <taxon>Spirotrichea</taxon>
        <taxon>Hypotrichia</taxon>
        <taxon>Euplotida</taxon>
        <taxon>Euplotidae</taxon>
        <taxon>Moneuplotes</taxon>
    </lineage>
</organism>
<sequence>MEAILKRIHKKRAKNLSTNPSSHSVVAKRHSLAFSKSQSGLQETKVTKRMLKNALSRNQSISIADKLAIVKNYEQMKNANSSQLESTLKKLSTQLDVTKDNNTLWLKNKVKSQSKVLKLKPKSKLKKDDSLHYKSTNISKFKVLKKRYTKNAPDSCTILPNVQSLLLPSLSNSHTSKENSVSSSFNKDISDTSSIRDEEHKRLSVRTEGNKLHPLAKKANEGMKSLFSKKFSRNQSIDHSESSEDDSERLEEAQSKLPTWMILNKNSKDRAHRRSWINNINLYKEAALGKDKCKMNKTLDNKSSKEGYCTGTNFLNQAITRGEKVVQRYQNRVNSQARIDLGPSFNKDTCNIEKSRNQNQTNEPGSELVNLDAKPIINRSRGIMDKLRYFSQNKNNKAKVKKSPDALLQVGYVYN</sequence>
<feature type="compositionally biased region" description="Polar residues" evidence="1">
    <location>
        <begin position="172"/>
        <end position="187"/>
    </location>
</feature>